<organism evidence="1 2">
    <name type="scientific">Umbelopsis ramanniana AG</name>
    <dbReference type="NCBI Taxonomy" id="1314678"/>
    <lineage>
        <taxon>Eukaryota</taxon>
        <taxon>Fungi</taxon>
        <taxon>Fungi incertae sedis</taxon>
        <taxon>Mucoromycota</taxon>
        <taxon>Mucoromycotina</taxon>
        <taxon>Umbelopsidomycetes</taxon>
        <taxon>Umbelopsidales</taxon>
        <taxon>Umbelopsidaceae</taxon>
        <taxon>Umbelopsis</taxon>
    </lineage>
</organism>
<dbReference type="EMBL" id="MU620924">
    <property type="protein sequence ID" value="KAI8578973.1"/>
    <property type="molecule type" value="Genomic_DNA"/>
</dbReference>
<dbReference type="RefSeq" id="XP_051443977.1">
    <property type="nucleotide sequence ID" value="XM_051589572.1"/>
</dbReference>
<reference evidence="1" key="1">
    <citation type="submission" date="2021-06" db="EMBL/GenBank/DDBJ databases">
        <authorList>
            <consortium name="DOE Joint Genome Institute"/>
            <person name="Mondo S.J."/>
            <person name="Amses K.R."/>
            <person name="Simmons D.R."/>
            <person name="Longcore J.E."/>
            <person name="Seto K."/>
            <person name="Alves G.H."/>
            <person name="Bonds A.E."/>
            <person name="Quandt C.A."/>
            <person name="Davis W.J."/>
            <person name="Chang Y."/>
            <person name="Letcher P.M."/>
            <person name="Powell M.J."/>
            <person name="Kuo A."/>
            <person name="Labutti K."/>
            <person name="Pangilinan J."/>
            <person name="Andreopoulos W."/>
            <person name="Tritt A."/>
            <person name="Riley R."/>
            <person name="Hundley H."/>
            <person name="Johnson J."/>
            <person name="Lipzen A."/>
            <person name="Barry K."/>
            <person name="Berbee M.L."/>
            <person name="Buchler N.E."/>
            <person name="Grigoriev I.V."/>
            <person name="Spatafora J.W."/>
            <person name="Stajich J.E."/>
            <person name="James T.Y."/>
        </authorList>
    </citation>
    <scope>NUCLEOTIDE SEQUENCE</scope>
    <source>
        <strain evidence="1">AG</strain>
    </source>
</reference>
<dbReference type="AlphaFoldDB" id="A0AAD5HEG6"/>
<sequence length="203" mass="23174">MGITDQNLDTNGGIEILRGMGVYQERSLSQIDLPSENALRIKRSYVKHRLASGSQVELTAQQLASMLSENHSHRTRERLDQKKHLEEIRSKFHELLHHPGCQVHATELKEMWINKEKSSAREGPLSAPKYFDERLAIHKSLIGRQVRDENEMMVPTEDPEEARGHLGESTGEVFFWNQPEYLSDDSYGTRESRAGSGECDAFL</sequence>
<dbReference type="Proteomes" id="UP001206595">
    <property type="component" value="Unassembled WGS sequence"/>
</dbReference>
<dbReference type="GeneID" id="75914917"/>
<proteinExistence type="predicted"/>
<keyword evidence="2" id="KW-1185">Reference proteome</keyword>
<accession>A0AAD5HEG6</accession>
<protein>
    <submittedName>
        <fullName evidence="1">Uncharacterized protein</fullName>
    </submittedName>
</protein>
<evidence type="ECO:0000313" key="2">
    <source>
        <dbReference type="Proteomes" id="UP001206595"/>
    </source>
</evidence>
<evidence type="ECO:0000313" key="1">
    <source>
        <dbReference type="EMBL" id="KAI8578973.1"/>
    </source>
</evidence>
<comment type="caution">
    <text evidence="1">The sequence shown here is derived from an EMBL/GenBank/DDBJ whole genome shotgun (WGS) entry which is preliminary data.</text>
</comment>
<reference evidence="1" key="2">
    <citation type="journal article" date="2022" name="Proc. Natl. Acad. Sci. U.S.A.">
        <title>Diploid-dominant life cycles characterize the early evolution of Fungi.</title>
        <authorList>
            <person name="Amses K.R."/>
            <person name="Simmons D.R."/>
            <person name="Longcore J.E."/>
            <person name="Mondo S.J."/>
            <person name="Seto K."/>
            <person name="Jeronimo G.H."/>
            <person name="Bonds A.E."/>
            <person name="Quandt C.A."/>
            <person name="Davis W.J."/>
            <person name="Chang Y."/>
            <person name="Federici B.A."/>
            <person name="Kuo A."/>
            <person name="LaButti K."/>
            <person name="Pangilinan J."/>
            <person name="Andreopoulos W."/>
            <person name="Tritt A."/>
            <person name="Riley R."/>
            <person name="Hundley H."/>
            <person name="Johnson J."/>
            <person name="Lipzen A."/>
            <person name="Barry K."/>
            <person name="Lang B.F."/>
            <person name="Cuomo C.A."/>
            <person name="Buchler N.E."/>
            <person name="Grigoriev I.V."/>
            <person name="Spatafora J.W."/>
            <person name="Stajich J.E."/>
            <person name="James T.Y."/>
        </authorList>
    </citation>
    <scope>NUCLEOTIDE SEQUENCE</scope>
    <source>
        <strain evidence="1">AG</strain>
    </source>
</reference>
<name>A0AAD5HEG6_UMBRA</name>
<gene>
    <name evidence="1" type="ORF">K450DRAFT_244383</name>
</gene>